<dbReference type="InterPro" id="IPR002143">
    <property type="entry name" value="Ribosomal_uL1"/>
</dbReference>
<comment type="caution">
    <text evidence="7">The sequence shown here is derived from an EMBL/GenBank/DDBJ whole genome shotgun (WGS) entry which is preliminary data.</text>
</comment>
<dbReference type="STRING" id="1798377.A2872_02280"/>
<dbReference type="GO" id="GO:0003723">
    <property type="term" value="F:RNA binding"/>
    <property type="evidence" value="ECO:0007669"/>
    <property type="project" value="InterPro"/>
</dbReference>
<dbReference type="EMBL" id="MFJG01000002">
    <property type="protein sequence ID" value="OGG07772.1"/>
    <property type="molecule type" value="Genomic_DNA"/>
</dbReference>
<evidence type="ECO:0000256" key="1">
    <source>
        <dbReference type="ARBA" id="ARBA00010531"/>
    </source>
</evidence>
<name>A0A1F5Z6K0_9BACT</name>
<keyword evidence="5 6" id="KW-0687">Ribonucleoprotein</keyword>
<dbReference type="GO" id="GO:0006412">
    <property type="term" value="P:translation"/>
    <property type="evidence" value="ECO:0007669"/>
    <property type="project" value="InterPro"/>
</dbReference>
<dbReference type="Gene3D" id="3.30.190.20">
    <property type="match status" value="2"/>
</dbReference>
<dbReference type="PANTHER" id="PTHR36427:SF3">
    <property type="entry name" value="LARGE RIBOSOMAL SUBUNIT PROTEIN UL1M"/>
    <property type="match status" value="1"/>
</dbReference>
<keyword evidence="4 6" id="KW-0689">Ribosomal protein</keyword>
<dbReference type="InterPro" id="IPR016095">
    <property type="entry name" value="Ribosomal_uL1_3-a/b-sand"/>
</dbReference>
<protein>
    <recommendedName>
        <fullName evidence="6">Ribosomal protein</fullName>
    </recommendedName>
</protein>
<dbReference type="SUPFAM" id="SSF56808">
    <property type="entry name" value="Ribosomal protein L1"/>
    <property type="match status" value="1"/>
</dbReference>
<dbReference type="CDD" id="cd00403">
    <property type="entry name" value="Ribosomal_L1"/>
    <property type="match status" value="1"/>
</dbReference>
<gene>
    <name evidence="7" type="ORF">A2872_02280</name>
</gene>
<evidence type="ECO:0000256" key="2">
    <source>
        <dbReference type="ARBA" id="ARBA00022491"/>
    </source>
</evidence>
<evidence type="ECO:0000256" key="6">
    <source>
        <dbReference type="RuleBase" id="RU000659"/>
    </source>
</evidence>
<dbReference type="InterPro" id="IPR023673">
    <property type="entry name" value="Ribosomal_uL1_CS"/>
</dbReference>
<evidence type="ECO:0000256" key="3">
    <source>
        <dbReference type="ARBA" id="ARBA00022845"/>
    </source>
</evidence>
<organism evidence="7 8">
    <name type="scientific">Candidatus Gottesmanbacteria bacterium RIFCSPHIGHO2_01_FULL_42_12</name>
    <dbReference type="NCBI Taxonomy" id="1798377"/>
    <lineage>
        <taxon>Bacteria</taxon>
        <taxon>Candidatus Gottesmaniibacteriota</taxon>
    </lineage>
</organism>
<dbReference type="InterPro" id="IPR023674">
    <property type="entry name" value="Ribosomal_uL1-like"/>
</dbReference>
<dbReference type="GO" id="GO:0003735">
    <property type="term" value="F:structural constituent of ribosome"/>
    <property type="evidence" value="ECO:0007669"/>
    <property type="project" value="InterPro"/>
</dbReference>
<dbReference type="InterPro" id="IPR028364">
    <property type="entry name" value="Ribosomal_uL1/biogenesis"/>
</dbReference>
<dbReference type="PIRSF" id="PIRSF002155">
    <property type="entry name" value="Ribosomal_L1"/>
    <property type="match status" value="1"/>
</dbReference>
<dbReference type="PROSITE" id="PS01199">
    <property type="entry name" value="RIBOSOMAL_L1"/>
    <property type="match status" value="1"/>
</dbReference>
<sequence>MDKNKLYSPAEAVSLVKKIAFAKFNETIELHINVLEKGIRGNATLPNGTGKQVKVVIATDGLVTDIEKGGKINFDILVASPDMMPKLAKIAKILGPRGLMPNPKTNTISPQPEKLVKDLSGGQIQYKTETNFPIIHTIIGKLDFEDKKLLDNYQVLIKAIGKDKIVSLFLKSTMSPAIGIQV</sequence>
<dbReference type="Proteomes" id="UP000178681">
    <property type="component" value="Unassembled WGS sequence"/>
</dbReference>
<accession>A0A1F5Z6K0</accession>
<keyword evidence="2" id="KW-0678">Repressor</keyword>
<dbReference type="AlphaFoldDB" id="A0A1F5Z6K0"/>
<dbReference type="PANTHER" id="PTHR36427">
    <property type="entry name" value="54S RIBOSOMAL PROTEIN L1, MITOCHONDRIAL"/>
    <property type="match status" value="1"/>
</dbReference>
<evidence type="ECO:0000313" key="8">
    <source>
        <dbReference type="Proteomes" id="UP000178681"/>
    </source>
</evidence>
<reference evidence="7 8" key="1">
    <citation type="journal article" date="2016" name="Nat. Commun.">
        <title>Thousands of microbial genomes shed light on interconnected biogeochemical processes in an aquifer system.</title>
        <authorList>
            <person name="Anantharaman K."/>
            <person name="Brown C.T."/>
            <person name="Hug L.A."/>
            <person name="Sharon I."/>
            <person name="Castelle C.J."/>
            <person name="Probst A.J."/>
            <person name="Thomas B.C."/>
            <person name="Singh A."/>
            <person name="Wilkins M.J."/>
            <person name="Karaoz U."/>
            <person name="Brodie E.L."/>
            <person name="Williams K.H."/>
            <person name="Hubbard S.S."/>
            <person name="Banfield J.F."/>
        </authorList>
    </citation>
    <scope>NUCLEOTIDE SEQUENCE [LARGE SCALE GENOMIC DNA]</scope>
</reference>
<keyword evidence="3" id="KW-0810">Translation regulation</keyword>
<dbReference type="GO" id="GO:0006417">
    <property type="term" value="P:regulation of translation"/>
    <property type="evidence" value="ECO:0007669"/>
    <property type="project" value="UniProtKB-KW"/>
</dbReference>
<comment type="similarity">
    <text evidence="1 6">Belongs to the universal ribosomal protein uL1 family.</text>
</comment>
<dbReference type="Pfam" id="PF00687">
    <property type="entry name" value="Ribosomal_L1"/>
    <property type="match status" value="1"/>
</dbReference>
<evidence type="ECO:0000256" key="5">
    <source>
        <dbReference type="ARBA" id="ARBA00023274"/>
    </source>
</evidence>
<dbReference type="GO" id="GO:0015934">
    <property type="term" value="C:large ribosomal subunit"/>
    <property type="evidence" value="ECO:0007669"/>
    <property type="project" value="InterPro"/>
</dbReference>
<proteinExistence type="inferred from homology"/>
<evidence type="ECO:0000256" key="4">
    <source>
        <dbReference type="ARBA" id="ARBA00022980"/>
    </source>
</evidence>
<dbReference type="Gene3D" id="3.40.50.790">
    <property type="match status" value="2"/>
</dbReference>
<evidence type="ECO:0000313" key="7">
    <source>
        <dbReference type="EMBL" id="OGG07772.1"/>
    </source>
</evidence>